<sequence length="123" mass="13341">MTYLGVNKVDGSNLSDLDHIKQSVSDILTTPVGSRVMRREYGSIVPELIDQPSNDYTRMLIQAACVLAITRWEPRLSLTRLTFNIGTGDDIGKATVDFEADRIDGGRDSSPVSASITLGRGVA</sequence>
<dbReference type="InterPro" id="IPR007048">
    <property type="entry name" value="IraD/Gp25-like"/>
</dbReference>
<evidence type="ECO:0000313" key="2">
    <source>
        <dbReference type="EMBL" id="SNU89550.1"/>
    </source>
</evidence>
<dbReference type="Pfam" id="PF04965">
    <property type="entry name" value="GPW_gp25"/>
    <property type="match status" value="1"/>
</dbReference>
<reference evidence="2 3" key="1">
    <citation type="submission" date="2017-06" db="EMBL/GenBank/DDBJ databases">
        <authorList>
            <consortium name="Pathogen Informatics"/>
        </authorList>
    </citation>
    <scope>NUCLEOTIDE SEQUENCE [LARGE SCALE GENOMIC DNA]</scope>
    <source>
        <strain evidence="2 3">NCTC13161</strain>
    </source>
</reference>
<dbReference type="GeneID" id="88097239"/>
<accession>A0A239SVQ4</accession>
<organism evidence="2 3">
    <name type="scientific">Pandoraea sputorum</name>
    <dbReference type="NCBI Taxonomy" id="93222"/>
    <lineage>
        <taxon>Bacteria</taxon>
        <taxon>Pseudomonadati</taxon>
        <taxon>Pseudomonadota</taxon>
        <taxon>Betaproteobacteria</taxon>
        <taxon>Burkholderiales</taxon>
        <taxon>Burkholderiaceae</taxon>
        <taxon>Pandoraea</taxon>
    </lineage>
</organism>
<evidence type="ECO:0000259" key="1">
    <source>
        <dbReference type="Pfam" id="PF04965"/>
    </source>
</evidence>
<name>A0A239SVQ4_9BURK</name>
<dbReference type="Proteomes" id="UP000215126">
    <property type="component" value="Chromosome 1"/>
</dbReference>
<keyword evidence="3" id="KW-1185">Reference proteome</keyword>
<dbReference type="Gene3D" id="3.10.450.40">
    <property type="match status" value="1"/>
</dbReference>
<gene>
    <name evidence="2" type="ORF">SAMEA4530655_04664</name>
</gene>
<feature type="domain" description="IraD/Gp25-like" evidence="1">
    <location>
        <begin position="16"/>
        <end position="89"/>
    </location>
</feature>
<dbReference type="KEGG" id="pspu:NA29_02150"/>
<proteinExistence type="predicted"/>
<dbReference type="RefSeq" id="WP_039393548.1">
    <property type="nucleotide sequence ID" value="NZ_CP010431.2"/>
</dbReference>
<dbReference type="AlphaFoldDB" id="A0A239SVQ4"/>
<dbReference type="EMBL" id="LT906435">
    <property type="protein sequence ID" value="SNU89550.1"/>
    <property type="molecule type" value="Genomic_DNA"/>
</dbReference>
<protein>
    <submittedName>
        <fullName evidence="2">Gene 25-like lysozyme</fullName>
    </submittedName>
</protein>
<evidence type="ECO:0000313" key="3">
    <source>
        <dbReference type="Proteomes" id="UP000215126"/>
    </source>
</evidence>
<dbReference type="OrthoDB" id="9802846at2"/>
<dbReference type="SUPFAM" id="SSF160719">
    <property type="entry name" value="gpW/gp25-like"/>
    <property type="match status" value="1"/>
</dbReference>
<dbReference type="STRING" id="93222.NA29_02150"/>